<evidence type="ECO:0000313" key="2">
    <source>
        <dbReference type="EMBL" id="KAG2264962.1"/>
    </source>
</evidence>
<feature type="domain" description="KIB1-4 beta-propeller" evidence="1">
    <location>
        <begin position="198"/>
        <end position="446"/>
    </location>
</feature>
<protein>
    <recommendedName>
        <fullName evidence="1">KIB1-4 beta-propeller domain-containing protein</fullName>
    </recommendedName>
</protein>
<gene>
    <name evidence="2" type="ORF">Bca52824_072041</name>
</gene>
<name>A0A8X7U3W1_BRACI</name>
<organism evidence="2 3">
    <name type="scientific">Brassica carinata</name>
    <name type="common">Ethiopian mustard</name>
    <name type="synonym">Abyssinian cabbage</name>
    <dbReference type="NCBI Taxonomy" id="52824"/>
    <lineage>
        <taxon>Eukaryota</taxon>
        <taxon>Viridiplantae</taxon>
        <taxon>Streptophyta</taxon>
        <taxon>Embryophyta</taxon>
        <taxon>Tracheophyta</taxon>
        <taxon>Spermatophyta</taxon>
        <taxon>Magnoliopsida</taxon>
        <taxon>eudicotyledons</taxon>
        <taxon>Gunneridae</taxon>
        <taxon>Pentapetalae</taxon>
        <taxon>rosids</taxon>
        <taxon>malvids</taxon>
        <taxon>Brassicales</taxon>
        <taxon>Brassicaceae</taxon>
        <taxon>Brassiceae</taxon>
        <taxon>Brassica</taxon>
    </lineage>
</organism>
<evidence type="ECO:0000259" key="1">
    <source>
        <dbReference type="Pfam" id="PF03478"/>
    </source>
</evidence>
<dbReference type="InterPro" id="IPR005174">
    <property type="entry name" value="KIB1-4_b-propeller"/>
</dbReference>
<dbReference type="PANTHER" id="PTHR44259">
    <property type="entry name" value="OS07G0183000 PROTEIN-RELATED"/>
    <property type="match status" value="1"/>
</dbReference>
<dbReference type="Pfam" id="PF03478">
    <property type="entry name" value="Beta-prop_KIB1-4"/>
    <property type="match status" value="1"/>
</dbReference>
<dbReference type="EMBL" id="JAAMPC010000014">
    <property type="protein sequence ID" value="KAG2264962.1"/>
    <property type="molecule type" value="Genomic_DNA"/>
</dbReference>
<sequence length="486" mass="56222">MLIDYLTNFSSVEDDGPVTKWYGEEYEGEDLDEDENYNDVVRSLTHKTKKFMVFREKETGYAEEKKNDVIIYTEEDDKTMTYTEDIGDLCIFRHTTNSVRMFSSSTPTFPFMLIDYLTNFSSVEDDGPVTKWYGSSPPNCYNQKEILIRDWKLREEVLEAMTSGFLRNQSLGFPDYYLSGSGDKFPILLKHKPSDPDLTEVSANLPPLPCGTKIQNIAMSCFSDRKKDWVVCVKLPGSQLSLFRPFCNSKWIKVKPMPECISSLSSIMFSKKDQRFYIPSPGGNHLCSLDLNFNEDDKPRFFRVGFEDYPESVVSELEELNSCSRTDHLVESPTGELFYIKWYGEEYEGEDLDEDENYNDVVRSLTHKTKKFMVFREKETGYAEEKKNDVIIYTEEDDKTMTYTEDIGDLCIFVGHSQAYCVPASSSPGLKPNCIYFVGYSFGVYDITTKTCTTFFTRDADEEDNEIVPLRRLDFPYWPPPFPISR</sequence>
<evidence type="ECO:0000313" key="3">
    <source>
        <dbReference type="Proteomes" id="UP000886595"/>
    </source>
</evidence>
<keyword evidence="3" id="KW-1185">Reference proteome</keyword>
<dbReference type="PANTHER" id="PTHR44259:SF89">
    <property type="entry name" value="DUF295 DOMAIN-CONTAINING PROTEIN-RELATED"/>
    <property type="match status" value="1"/>
</dbReference>
<reference evidence="2 3" key="1">
    <citation type="submission" date="2020-02" db="EMBL/GenBank/DDBJ databases">
        <authorList>
            <person name="Ma Q."/>
            <person name="Huang Y."/>
            <person name="Song X."/>
            <person name="Pei D."/>
        </authorList>
    </citation>
    <scope>NUCLEOTIDE SEQUENCE [LARGE SCALE GENOMIC DNA]</scope>
    <source>
        <strain evidence="2">Sxm20200214</strain>
        <tissue evidence="2">Leaf</tissue>
    </source>
</reference>
<dbReference type="InterPro" id="IPR050942">
    <property type="entry name" value="F-box_BR-signaling"/>
</dbReference>
<accession>A0A8X7U3W1</accession>
<dbReference type="Proteomes" id="UP000886595">
    <property type="component" value="Unassembled WGS sequence"/>
</dbReference>
<proteinExistence type="predicted"/>
<dbReference type="OrthoDB" id="1089756at2759"/>
<comment type="caution">
    <text evidence="2">The sequence shown here is derived from an EMBL/GenBank/DDBJ whole genome shotgun (WGS) entry which is preliminary data.</text>
</comment>
<dbReference type="AlphaFoldDB" id="A0A8X7U3W1"/>